<evidence type="ECO:0000256" key="8">
    <source>
        <dbReference type="ARBA" id="ARBA00023316"/>
    </source>
</evidence>
<feature type="transmembrane region" description="Helical" evidence="9">
    <location>
        <begin position="317"/>
        <end position="339"/>
    </location>
</feature>
<dbReference type="RefSeq" id="WP_146959186.1">
    <property type="nucleotide sequence ID" value="NZ_CP042467.1"/>
</dbReference>
<keyword evidence="3 10" id="KW-0808">Transferase</keyword>
<feature type="transmembrane region" description="Helical" evidence="9">
    <location>
        <begin position="467"/>
        <end position="491"/>
    </location>
</feature>
<comment type="subcellular location">
    <subcellularLocation>
        <location evidence="1">Golgi apparatus membrane</location>
        <topology evidence="1">Multi-pass membrane protein</topology>
    </subcellularLocation>
</comment>
<dbReference type="Gene3D" id="3.90.550.10">
    <property type="entry name" value="Spore Coat Polysaccharide Biosynthesis Protein SpsA, Chain A"/>
    <property type="match status" value="1"/>
</dbReference>
<keyword evidence="6" id="KW-0333">Golgi apparatus</keyword>
<keyword evidence="5 9" id="KW-1133">Transmembrane helix</keyword>
<feature type="transmembrane region" description="Helical" evidence="9">
    <location>
        <begin position="6"/>
        <end position="27"/>
    </location>
</feature>
<evidence type="ECO:0000256" key="9">
    <source>
        <dbReference type="SAM" id="Phobius"/>
    </source>
</evidence>
<feature type="transmembrane region" description="Helical" evidence="9">
    <location>
        <begin position="345"/>
        <end position="368"/>
    </location>
</feature>
<keyword evidence="7 9" id="KW-0472">Membrane</keyword>
<dbReference type="CDD" id="cd06437">
    <property type="entry name" value="CESA_CaSu_A2"/>
    <property type="match status" value="1"/>
</dbReference>
<dbReference type="AlphaFoldDB" id="A0A5B8XQD7"/>
<proteinExistence type="predicted"/>
<dbReference type="Proteomes" id="UP000321595">
    <property type="component" value="Chromosome"/>
</dbReference>
<dbReference type="KEGG" id="bbae:FRD01_09660"/>
<sequence>MVDQGYSWIHLAILGGYFLMLGLLAFYGSHRYLMVYLYKKYVGNDPEPAGFFDPSDLPKVTIQLPLFNERYVCERLIEAVAAIEYPHDKLEIQVLDDSTDDTTDICRKAVALLRARGIPITHIHRVDRTGYKAGALAEGLKTATGELVAIFDADFLPEPDFLLKSVHHFWDPKVGMVQARWAHLNRDYSLLTRAQAVLLDGHFVIEHTARNRSGRFFNFNGTAGIWRREAIDEAGGWDHDTLTEDLDLSYRAQLKGWRFIFLRDLAVPSELPVDMSALKSQQHRWAKGSLQTARKLLPTILRSPLPFKIKLEAFYHLTANIAYLLLVVLALLMPIATVIRLHEGWWITLFVDLPIFLGATFSICVFYWTSQRELGRGRLETLKLLPAVMALGIGISLNNSKAVIEGIIGHQSPFVRTPKYNITSGEAWTTRVYLKPGNLLSLLEFAFAAWFTLSIFFVILFEPGGLFSLPFLLLFQAGFLYVAMTSLMHTIKSLRARRILRLSAELEA</sequence>
<keyword evidence="4 9" id="KW-0812">Transmembrane</keyword>
<gene>
    <name evidence="10" type="ORF">FRD01_09660</name>
</gene>
<keyword evidence="11" id="KW-1185">Reference proteome</keyword>
<dbReference type="SUPFAM" id="SSF53448">
    <property type="entry name" value="Nucleotide-diphospho-sugar transferases"/>
    <property type="match status" value="1"/>
</dbReference>
<keyword evidence="2" id="KW-0328">Glycosyltransferase</keyword>
<evidence type="ECO:0000256" key="6">
    <source>
        <dbReference type="ARBA" id="ARBA00023034"/>
    </source>
</evidence>
<evidence type="ECO:0000256" key="4">
    <source>
        <dbReference type="ARBA" id="ARBA00022692"/>
    </source>
</evidence>
<dbReference type="EMBL" id="CP042467">
    <property type="protein sequence ID" value="QED27501.1"/>
    <property type="molecule type" value="Genomic_DNA"/>
</dbReference>
<feature type="transmembrane region" description="Helical" evidence="9">
    <location>
        <begin position="439"/>
        <end position="461"/>
    </location>
</feature>
<evidence type="ECO:0000256" key="1">
    <source>
        <dbReference type="ARBA" id="ARBA00004653"/>
    </source>
</evidence>
<reference evidence="10 11" key="1">
    <citation type="submission" date="2019-08" db="EMBL/GenBank/DDBJ databases">
        <authorList>
            <person name="Liang Q."/>
        </authorList>
    </citation>
    <scope>NUCLEOTIDE SEQUENCE [LARGE SCALE GENOMIC DNA]</scope>
    <source>
        <strain evidence="10 11">V1718</strain>
    </source>
</reference>
<dbReference type="PANTHER" id="PTHR32044">
    <property type="entry name" value="GLUCOMANNAN 4-BETA-MANNOSYLTRANSFERASE 9"/>
    <property type="match status" value="1"/>
</dbReference>
<evidence type="ECO:0000256" key="5">
    <source>
        <dbReference type="ARBA" id="ARBA00022989"/>
    </source>
</evidence>
<evidence type="ECO:0000256" key="7">
    <source>
        <dbReference type="ARBA" id="ARBA00023136"/>
    </source>
</evidence>
<evidence type="ECO:0000313" key="11">
    <source>
        <dbReference type="Proteomes" id="UP000321595"/>
    </source>
</evidence>
<dbReference type="GO" id="GO:0016757">
    <property type="term" value="F:glycosyltransferase activity"/>
    <property type="evidence" value="ECO:0007669"/>
    <property type="project" value="UniProtKB-KW"/>
</dbReference>
<accession>A0A5B8XQD7</accession>
<dbReference type="InterPro" id="IPR029044">
    <property type="entry name" value="Nucleotide-diphossugar_trans"/>
</dbReference>
<dbReference type="GO" id="GO:0071555">
    <property type="term" value="P:cell wall organization"/>
    <property type="evidence" value="ECO:0007669"/>
    <property type="project" value="UniProtKB-KW"/>
</dbReference>
<keyword evidence="8" id="KW-0961">Cell wall biogenesis/degradation</keyword>
<organism evidence="10 11">
    <name type="scientific">Microvenator marinus</name>
    <dbReference type="NCBI Taxonomy" id="2600177"/>
    <lineage>
        <taxon>Bacteria</taxon>
        <taxon>Deltaproteobacteria</taxon>
        <taxon>Bradymonadales</taxon>
        <taxon>Microvenatoraceae</taxon>
        <taxon>Microvenator</taxon>
    </lineage>
</organism>
<name>A0A5B8XQD7_9DELT</name>
<dbReference type="Pfam" id="PF13641">
    <property type="entry name" value="Glyco_tranf_2_3"/>
    <property type="match status" value="1"/>
</dbReference>
<dbReference type="PANTHER" id="PTHR32044:SF80">
    <property type="entry name" value="XYLOGLUCAN GLYCOSYLTRANSFERASE 2-RELATED"/>
    <property type="match status" value="1"/>
</dbReference>
<evidence type="ECO:0000256" key="2">
    <source>
        <dbReference type="ARBA" id="ARBA00022676"/>
    </source>
</evidence>
<evidence type="ECO:0000313" key="10">
    <source>
        <dbReference type="EMBL" id="QED27501.1"/>
    </source>
</evidence>
<dbReference type="FunFam" id="3.90.550.10:FF:000057">
    <property type="entry name" value="Glycosyltransferase-like protein, family 2"/>
    <property type="match status" value="1"/>
</dbReference>
<dbReference type="OrthoDB" id="9806824at2"/>
<protein>
    <submittedName>
        <fullName evidence="10">Glycosyltransferase</fullName>
    </submittedName>
</protein>
<evidence type="ECO:0000256" key="3">
    <source>
        <dbReference type="ARBA" id="ARBA00022679"/>
    </source>
</evidence>